<comment type="caution">
    <text evidence="1">The sequence shown here is derived from an EMBL/GenBank/DDBJ whole genome shotgun (WGS) entry which is preliminary data.</text>
</comment>
<proteinExistence type="predicted"/>
<protein>
    <recommendedName>
        <fullName evidence="2">Methyltransferase domain-containing protein</fullName>
    </recommendedName>
</protein>
<evidence type="ECO:0000313" key="1">
    <source>
        <dbReference type="EMBL" id="KKM91170.1"/>
    </source>
</evidence>
<accession>A0A0F9NQP4</accession>
<gene>
    <name evidence="1" type="ORF">LCGC14_1231180</name>
</gene>
<dbReference type="Pfam" id="PF13578">
    <property type="entry name" value="Methyltransf_24"/>
    <property type="match status" value="1"/>
</dbReference>
<dbReference type="Gene3D" id="3.40.50.150">
    <property type="entry name" value="Vaccinia Virus protein VP39"/>
    <property type="match status" value="1"/>
</dbReference>
<dbReference type="InterPro" id="IPR029063">
    <property type="entry name" value="SAM-dependent_MTases_sf"/>
</dbReference>
<sequence length="186" mass="21581">MRKRWQILTDLLRDRPHTIGAEIGVFEGDTTEYLLRNLPGIALLICVDPFIHYHEQTVTLNPNKAKFHDADFEAVLTTFLNRMEPHKSKVSLRRCFSTEAVTHTTDASLDWAFIDGNHAYEYVRTDIELWLPKIKPGGMLSGHDYKVKGSQRNFGVTRAVHEIFGSDFDFQRHVWYHNVPLKTEIQ</sequence>
<dbReference type="SUPFAM" id="SSF53335">
    <property type="entry name" value="S-adenosyl-L-methionine-dependent methyltransferases"/>
    <property type="match status" value="1"/>
</dbReference>
<name>A0A0F9NQP4_9ZZZZ</name>
<dbReference type="AlphaFoldDB" id="A0A0F9NQP4"/>
<evidence type="ECO:0008006" key="2">
    <source>
        <dbReference type="Google" id="ProtNLM"/>
    </source>
</evidence>
<dbReference type="PANTHER" id="PTHR37909">
    <property type="entry name" value="S-ADENOSYL-L-METHIONINE-DEPENDENT METHYLTRANSFERASES SUPERFAMILY PROTEIN"/>
    <property type="match status" value="1"/>
</dbReference>
<dbReference type="PANTHER" id="PTHR37909:SF1">
    <property type="entry name" value="S-ADENOSYL-L-METHIONINE-DEPENDENT METHYLTRANSFERASES SUPERFAMILY PROTEIN"/>
    <property type="match status" value="1"/>
</dbReference>
<reference evidence="1" key="1">
    <citation type="journal article" date="2015" name="Nature">
        <title>Complex archaea that bridge the gap between prokaryotes and eukaryotes.</title>
        <authorList>
            <person name="Spang A."/>
            <person name="Saw J.H."/>
            <person name="Jorgensen S.L."/>
            <person name="Zaremba-Niedzwiedzka K."/>
            <person name="Martijn J."/>
            <person name="Lind A.E."/>
            <person name="van Eijk R."/>
            <person name="Schleper C."/>
            <person name="Guy L."/>
            <person name="Ettema T.J."/>
        </authorList>
    </citation>
    <scope>NUCLEOTIDE SEQUENCE</scope>
</reference>
<dbReference type="EMBL" id="LAZR01006571">
    <property type="protein sequence ID" value="KKM91170.1"/>
    <property type="molecule type" value="Genomic_DNA"/>
</dbReference>
<organism evidence="1">
    <name type="scientific">marine sediment metagenome</name>
    <dbReference type="NCBI Taxonomy" id="412755"/>
    <lineage>
        <taxon>unclassified sequences</taxon>
        <taxon>metagenomes</taxon>
        <taxon>ecological metagenomes</taxon>
    </lineage>
</organism>